<evidence type="ECO:0000256" key="1">
    <source>
        <dbReference type="ARBA" id="ARBA00023125"/>
    </source>
</evidence>
<evidence type="ECO:0000313" key="4">
    <source>
        <dbReference type="Proteomes" id="UP000464657"/>
    </source>
</evidence>
<gene>
    <name evidence="3" type="ORF">IMCC3317_31820</name>
</gene>
<dbReference type="InterPro" id="IPR010982">
    <property type="entry name" value="Lambda_DNA-bd_dom_sf"/>
</dbReference>
<dbReference type="Pfam" id="PF01381">
    <property type="entry name" value="HTH_3"/>
    <property type="match status" value="1"/>
</dbReference>
<dbReference type="CDD" id="cd00093">
    <property type="entry name" value="HTH_XRE"/>
    <property type="match status" value="1"/>
</dbReference>
<organism evidence="3 4">
    <name type="scientific">Kordia antarctica</name>
    <dbReference type="NCBI Taxonomy" id="1218801"/>
    <lineage>
        <taxon>Bacteria</taxon>
        <taxon>Pseudomonadati</taxon>
        <taxon>Bacteroidota</taxon>
        <taxon>Flavobacteriia</taxon>
        <taxon>Flavobacteriales</taxon>
        <taxon>Flavobacteriaceae</taxon>
        <taxon>Kordia</taxon>
    </lineage>
</organism>
<dbReference type="PROSITE" id="PS50943">
    <property type="entry name" value="HTH_CROC1"/>
    <property type="match status" value="1"/>
</dbReference>
<keyword evidence="1" id="KW-0238">DNA-binding</keyword>
<dbReference type="GO" id="GO:0003700">
    <property type="term" value="F:DNA-binding transcription factor activity"/>
    <property type="evidence" value="ECO:0007669"/>
    <property type="project" value="TreeGrafter"/>
</dbReference>
<dbReference type="GO" id="GO:0005829">
    <property type="term" value="C:cytosol"/>
    <property type="evidence" value="ECO:0007669"/>
    <property type="project" value="TreeGrafter"/>
</dbReference>
<evidence type="ECO:0000259" key="2">
    <source>
        <dbReference type="PROSITE" id="PS50943"/>
    </source>
</evidence>
<dbReference type="OrthoDB" id="1261587at2"/>
<name>A0A7L4ZMY3_9FLAO</name>
<evidence type="ECO:0000313" key="3">
    <source>
        <dbReference type="EMBL" id="QHI37799.1"/>
    </source>
</evidence>
<proteinExistence type="predicted"/>
<keyword evidence="4" id="KW-1185">Reference proteome</keyword>
<dbReference type="PANTHER" id="PTHR46797:SF1">
    <property type="entry name" value="METHYLPHOSPHONATE SYNTHASE"/>
    <property type="match status" value="1"/>
</dbReference>
<dbReference type="GO" id="GO:0003677">
    <property type="term" value="F:DNA binding"/>
    <property type="evidence" value="ECO:0007669"/>
    <property type="project" value="UniProtKB-KW"/>
</dbReference>
<dbReference type="PANTHER" id="PTHR46797">
    <property type="entry name" value="HTH-TYPE TRANSCRIPTIONAL REGULATOR"/>
    <property type="match status" value="1"/>
</dbReference>
<accession>A0A7L4ZMY3</accession>
<dbReference type="SMART" id="SM00530">
    <property type="entry name" value="HTH_XRE"/>
    <property type="match status" value="1"/>
</dbReference>
<dbReference type="AlphaFoldDB" id="A0A7L4ZMY3"/>
<dbReference type="KEGG" id="kan:IMCC3317_31820"/>
<dbReference type="InterPro" id="IPR001387">
    <property type="entry name" value="Cro/C1-type_HTH"/>
</dbReference>
<dbReference type="EMBL" id="CP019288">
    <property type="protein sequence ID" value="QHI37799.1"/>
    <property type="molecule type" value="Genomic_DNA"/>
</dbReference>
<protein>
    <recommendedName>
        <fullName evidence="2">HTH cro/C1-type domain-containing protein</fullName>
    </recommendedName>
</protein>
<dbReference type="Proteomes" id="UP000464657">
    <property type="component" value="Chromosome"/>
</dbReference>
<sequence>MDLGLAIKSIRKQKGLNQNQFAQLCDITQAYLSQIENNNKEPNLSTLKTISNELEMPLPILFFLSIDSNDISPEKVDAFNIIAPSVKSLINQFFATQ</sequence>
<dbReference type="SUPFAM" id="SSF47413">
    <property type="entry name" value="lambda repressor-like DNA-binding domains"/>
    <property type="match status" value="1"/>
</dbReference>
<dbReference type="RefSeq" id="WP_160130392.1">
    <property type="nucleotide sequence ID" value="NZ_CP019288.1"/>
</dbReference>
<dbReference type="InterPro" id="IPR050807">
    <property type="entry name" value="TransReg_Diox_bact_type"/>
</dbReference>
<feature type="domain" description="HTH cro/C1-type" evidence="2">
    <location>
        <begin position="7"/>
        <end position="61"/>
    </location>
</feature>
<dbReference type="Gene3D" id="1.10.260.40">
    <property type="entry name" value="lambda repressor-like DNA-binding domains"/>
    <property type="match status" value="1"/>
</dbReference>
<reference evidence="3 4" key="1">
    <citation type="journal article" date="2013" name="Int. J. Syst. Evol. Microbiol.">
        <title>Kordia antarctica sp. nov., isolated from Antarctic seawater.</title>
        <authorList>
            <person name="Baek K."/>
            <person name="Choi A."/>
            <person name="Kang I."/>
            <person name="Lee K."/>
            <person name="Cho J.C."/>
        </authorList>
    </citation>
    <scope>NUCLEOTIDE SEQUENCE [LARGE SCALE GENOMIC DNA]</scope>
    <source>
        <strain evidence="3 4">IMCC3317</strain>
    </source>
</reference>